<evidence type="ECO:0000259" key="4">
    <source>
        <dbReference type="Pfam" id="PF07687"/>
    </source>
</evidence>
<dbReference type="Gene3D" id="3.40.630.10">
    <property type="entry name" value="Zn peptidases"/>
    <property type="match status" value="1"/>
</dbReference>
<organism evidence="5 6">
    <name type="scientific">Algoriphagus confluentis</name>
    <dbReference type="NCBI Taxonomy" id="1697556"/>
    <lineage>
        <taxon>Bacteria</taxon>
        <taxon>Pseudomonadati</taxon>
        <taxon>Bacteroidota</taxon>
        <taxon>Cytophagia</taxon>
        <taxon>Cytophagales</taxon>
        <taxon>Cyclobacteriaceae</taxon>
        <taxon>Algoriphagus</taxon>
    </lineage>
</organism>
<proteinExistence type="predicted"/>
<dbReference type="EMBL" id="BTPD01000014">
    <property type="protein sequence ID" value="GMQ31038.1"/>
    <property type="molecule type" value="Genomic_DNA"/>
</dbReference>
<dbReference type="SUPFAM" id="SSF53187">
    <property type="entry name" value="Zn-dependent exopeptidases"/>
    <property type="match status" value="1"/>
</dbReference>
<evidence type="ECO:0000313" key="6">
    <source>
        <dbReference type="Proteomes" id="UP001338309"/>
    </source>
</evidence>
<dbReference type="Proteomes" id="UP001338309">
    <property type="component" value="Unassembled WGS sequence"/>
</dbReference>
<accession>A0ABQ6PTH4</accession>
<evidence type="ECO:0000256" key="3">
    <source>
        <dbReference type="ARBA" id="ARBA00022801"/>
    </source>
</evidence>
<evidence type="ECO:0000313" key="5">
    <source>
        <dbReference type="EMBL" id="GMQ31038.1"/>
    </source>
</evidence>
<keyword evidence="1" id="KW-0645">Protease</keyword>
<dbReference type="Pfam" id="PF07687">
    <property type="entry name" value="M20_dimer"/>
    <property type="match status" value="1"/>
</dbReference>
<sequence length="522" mass="58545">MNLDEGGLLPILPKISYMKKLILLPVFGIFFTLSAQTPDQSQLETLTEANWQKGIQILNELVSIPNDAYYPEQIEPNIQWCEKAFASRGWSSERLDTGGIPLLLAEKKQESATKTALFYFHIDGQAVDRSKWNQDDPYKPTLKEQKADGSWEIIPMDRLQAEYNPDWRIYGRSTSDDKGPFAMFLTAWDALLDQNLAPDYHIKIILDFEEEQGSPRLPAAVIQYQEKLKADLMLIMDGPRHTSNLPTLSYGARGISELFLTTYGPRVPQHSGHYGNYAPNPALLMSQLLASMKDAEGRVVIPGFYDGIKLTDSEKAILQAVPDDEFVIKKRLGLGRTDQVGQTYQESIQYPSLNIRGMKSAWVGPEARTIVPDIAVAELDMRLVPESDPVRLFGLIKEHIRNQGFYIVEKDPSDEERMNHPKIVKVNTSISYQAFRTPMDSPTGAWLRKAMARAFGQEPVQIRISGGSIPISPFVDALGIPAVTIPTVNADNNQHSPNENIRLGNYKEGILAILSVLTEPIY</sequence>
<keyword evidence="2" id="KW-0479">Metal-binding</keyword>
<dbReference type="Gene3D" id="3.30.70.360">
    <property type="match status" value="1"/>
</dbReference>
<dbReference type="InterPro" id="IPR051458">
    <property type="entry name" value="Cyt/Met_Dipeptidase"/>
</dbReference>
<protein>
    <submittedName>
        <fullName evidence="5">Dipeptidase</fullName>
    </submittedName>
</protein>
<reference evidence="5 6" key="1">
    <citation type="submission" date="2023-08" db="EMBL/GenBank/DDBJ databases">
        <title>Draft genome sequence of Algoriphagus confluentis.</title>
        <authorList>
            <person name="Takatani N."/>
            <person name="Hosokawa M."/>
            <person name="Sawabe T."/>
        </authorList>
    </citation>
    <scope>NUCLEOTIDE SEQUENCE [LARGE SCALE GENOMIC DNA]</scope>
    <source>
        <strain evidence="5 6">NBRC 111222</strain>
    </source>
</reference>
<keyword evidence="6" id="KW-1185">Reference proteome</keyword>
<feature type="domain" description="Peptidase M20 dimerisation" evidence="4">
    <location>
        <begin position="251"/>
        <end position="403"/>
    </location>
</feature>
<dbReference type="PANTHER" id="PTHR43270">
    <property type="entry name" value="BETA-ALA-HIS DIPEPTIDASE"/>
    <property type="match status" value="1"/>
</dbReference>
<evidence type="ECO:0000256" key="2">
    <source>
        <dbReference type="ARBA" id="ARBA00022723"/>
    </source>
</evidence>
<dbReference type="Pfam" id="PF01546">
    <property type="entry name" value="Peptidase_M20"/>
    <property type="match status" value="1"/>
</dbReference>
<dbReference type="InterPro" id="IPR011650">
    <property type="entry name" value="Peptidase_M20_dimer"/>
</dbReference>
<gene>
    <name evidence="5" type="ORF">Aconfl_36810</name>
</gene>
<dbReference type="InterPro" id="IPR002933">
    <property type="entry name" value="Peptidase_M20"/>
</dbReference>
<comment type="caution">
    <text evidence="5">The sequence shown here is derived from an EMBL/GenBank/DDBJ whole genome shotgun (WGS) entry which is preliminary data.</text>
</comment>
<evidence type="ECO:0000256" key="1">
    <source>
        <dbReference type="ARBA" id="ARBA00022670"/>
    </source>
</evidence>
<dbReference type="PANTHER" id="PTHR43270:SF8">
    <property type="entry name" value="DI- AND TRIPEPTIDASE DUG2-RELATED"/>
    <property type="match status" value="1"/>
</dbReference>
<name>A0ABQ6PTH4_9BACT</name>
<keyword evidence="3" id="KW-0378">Hydrolase</keyword>